<name>A0A7I8VIL7_9ANNE</name>
<reference evidence="2 3" key="1">
    <citation type="submission" date="2020-08" db="EMBL/GenBank/DDBJ databases">
        <authorList>
            <person name="Hejnol A."/>
        </authorList>
    </citation>
    <scope>NUCLEOTIDE SEQUENCE [LARGE SCALE GENOMIC DNA]</scope>
</reference>
<feature type="compositionally biased region" description="Polar residues" evidence="1">
    <location>
        <begin position="91"/>
        <end position="105"/>
    </location>
</feature>
<feature type="compositionally biased region" description="Basic and acidic residues" evidence="1">
    <location>
        <begin position="76"/>
        <end position="87"/>
    </location>
</feature>
<organism evidence="2 3">
    <name type="scientific">Dimorphilus gyrociliatus</name>
    <dbReference type="NCBI Taxonomy" id="2664684"/>
    <lineage>
        <taxon>Eukaryota</taxon>
        <taxon>Metazoa</taxon>
        <taxon>Spiralia</taxon>
        <taxon>Lophotrochozoa</taxon>
        <taxon>Annelida</taxon>
        <taxon>Polychaeta</taxon>
        <taxon>Polychaeta incertae sedis</taxon>
        <taxon>Dinophilidae</taxon>
        <taxon>Dimorphilus</taxon>
    </lineage>
</organism>
<feature type="region of interest" description="Disordered" evidence="1">
    <location>
        <begin position="52"/>
        <end position="118"/>
    </location>
</feature>
<keyword evidence="3" id="KW-1185">Reference proteome</keyword>
<comment type="caution">
    <text evidence="2">The sequence shown here is derived from an EMBL/GenBank/DDBJ whole genome shotgun (WGS) entry which is preliminary data.</text>
</comment>
<gene>
    <name evidence="2" type="ORF">DGYR_LOCUS4576</name>
</gene>
<dbReference type="AlphaFoldDB" id="A0A7I8VIL7"/>
<sequence>MSEIVSFTAENLSLNKPIALATDNLSNVEEMGNQSVKKKKFGLVKKRKKKCDDVVDSDETKSPKTVEEVGESSTTKIEEISEPETKLTTELAVNSEEQSSQSKLPNSPRKPLSSFGKRISTTFANLNLEKSGT</sequence>
<protein>
    <submittedName>
        <fullName evidence="2">Uncharacterized protein</fullName>
    </submittedName>
</protein>
<evidence type="ECO:0000313" key="2">
    <source>
        <dbReference type="EMBL" id="CAD5115890.1"/>
    </source>
</evidence>
<evidence type="ECO:0000256" key="1">
    <source>
        <dbReference type="SAM" id="MobiDB-lite"/>
    </source>
</evidence>
<dbReference type="EMBL" id="CAJFCJ010000006">
    <property type="protein sequence ID" value="CAD5115890.1"/>
    <property type="molecule type" value="Genomic_DNA"/>
</dbReference>
<evidence type="ECO:0000313" key="3">
    <source>
        <dbReference type="Proteomes" id="UP000549394"/>
    </source>
</evidence>
<dbReference type="Proteomes" id="UP000549394">
    <property type="component" value="Unassembled WGS sequence"/>
</dbReference>
<accession>A0A7I8VIL7</accession>
<proteinExistence type="predicted"/>
<feature type="compositionally biased region" description="Basic and acidic residues" evidence="1">
    <location>
        <begin position="52"/>
        <end position="67"/>
    </location>
</feature>